<accession>A0A150HSF4</accession>
<dbReference type="EC" id="2.3.1.129" evidence="8"/>
<comment type="caution">
    <text evidence="10">The sequence shown here is derived from an EMBL/GenBank/DDBJ whole genome shotgun (WGS) entry which is preliminary data.</text>
</comment>
<gene>
    <name evidence="8 10" type="primary">lpxA</name>
    <name evidence="10" type="ORF">AVENLUH13518_02409</name>
</gene>
<protein>
    <recommendedName>
        <fullName evidence="8">Acyl-[acyl-carrier-protein]--UDP-N-acetylglucosamine O-acyltransferase</fullName>
        <shortName evidence="8">UDP-N-acetylglucosamine acyltransferase</shortName>
        <ecNumber evidence="8">2.3.1.129</ecNumber>
    </recommendedName>
</protein>
<dbReference type="PANTHER" id="PTHR43480:SF1">
    <property type="entry name" value="ACYL-[ACYL-CARRIER-PROTEIN]--UDP-N-ACETYLGLUCOSAMINE O-ACYLTRANSFERASE, MITOCHONDRIAL-RELATED"/>
    <property type="match status" value="1"/>
</dbReference>
<keyword evidence="4 8" id="KW-0808">Transferase</keyword>
<keyword evidence="6 8" id="KW-0443">Lipid metabolism</keyword>
<dbReference type="Pfam" id="PF13720">
    <property type="entry name" value="Acetyltransf_11"/>
    <property type="match status" value="1"/>
</dbReference>
<dbReference type="UniPathway" id="UPA00359">
    <property type="reaction ID" value="UER00477"/>
</dbReference>
<dbReference type="NCBIfam" id="TIGR01852">
    <property type="entry name" value="lipid_A_lpxA"/>
    <property type="match status" value="1"/>
</dbReference>
<keyword evidence="7 8" id="KW-0012">Acyltransferase</keyword>
<feature type="domain" description="UDP N-acetylglucosamine O-acyltransferase C-terminal" evidence="9">
    <location>
        <begin position="179"/>
        <end position="261"/>
    </location>
</feature>
<dbReference type="Gene3D" id="2.160.10.10">
    <property type="entry name" value="Hexapeptide repeat proteins"/>
    <property type="match status" value="1"/>
</dbReference>
<evidence type="ECO:0000313" key="11">
    <source>
        <dbReference type="Proteomes" id="UP000075544"/>
    </source>
</evidence>
<evidence type="ECO:0000313" key="10">
    <source>
        <dbReference type="EMBL" id="KXZ69563.1"/>
    </source>
</evidence>
<comment type="function">
    <text evidence="8">Involved in the biosynthesis of lipid A, a phosphorylated glycolipid that anchors the lipopolysaccharide to the outer membrane of the cell.</text>
</comment>
<name>A0A150HSF4_9GAMM</name>
<dbReference type="GO" id="GO:0016020">
    <property type="term" value="C:membrane"/>
    <property type="evidence" value="ECO:0007669"/>
    <property type="project" value="GOC"/>
</dbReference>
<evidence type="ECO:0000256" key="6">
    <source>
        <dbReference type="ARBA" id="ARBA00023098"/>
    </source>
</evidence>
<dbReference type="InterPro" id="IPR010137">
    <property type="entry name" value="Lipid_A_LpxA"/>
</dbReference>
<evidence type="ECO:0000256" key="2">
    <source>
        <dbReference type="ARBA" id="ARBA00022516"/>
    </source>
</evidence>
<dbReference type="GO" id="GO:0008780">
    <property type="term" value="F:acyl-[acyl-carrier-protein]-UDP-N-acetylglucosamine O-acyltransferase activity"/>
    <property type="evidence" value="ECO:0007669"/>
    <property type="project" value="UniProtKB-UniRule"/>
</dbReference>
<comment type="catalytic activity">
    <reaction evidence="8">
        <text>a (3R)-hydroxyacyl-[ACP] + UDP-N-acetyl-alpha-D-glucosamine = a UDP-3-O-[(3R)-3-hydroxyacyl]-N-acetyl-alpha-D-glucosamine + holo-[ACP]</text>
        <dbReference type="Rhea" id="RHEA:67812"/>
        <dbReference type="Rhea" id="RHEA-COMP:9685"/>
        <dbReference type="Rhea" id="RHEA-COMP:9945"/>
        <dbReference type="ChEBI" id="CHEBI:57705"/>
        <dbReference type="ChEBI" id="CHEBI:64479"/>
        <dbReference type="ChEBI" id="CHEBI:78827"/>
        <dbReference type="ChEBI" id="CHEBI:173225"/>
        <dbReference type="EC" id="2.3.1.129"/>
    </reaction>
</comment>
<evidence type="ECO:0000259" key="9">
    <source>
        <dbReference type="Pfam" id="PF13720"/>
    </source>
</evidence>
<dbReference type="PROSITE" id="PS00101">
    <property type="entry name" value="HEXAPEP_TRANSFERASES"/>
    <property type="match status" value="2"/>
</dbReference>
<comment type="pathway">
    <text evidence="8">Glycolipid biosynthesis; lipid IV(A) biosynthesis; lipid IV(A) from (3R)-3-hydroxytetradecanoyl-[acyl-carrier-protein] and UDP-N-acetyl-alpha-D-glucosamine: step 1/6.</text>
</comment>
<evidence type="ECO:0000256" key="4">
    <source>
        <dbReference type="ARBA" id="ARBA00022679"/>
    </source>
</evidence>
<comment type="subunit">
    <text evidence="8">Homotrimer.</text>
</comment>
<proteinExistence type="inferred from homology"/>
<dbReference type="InterPro" id="IPR001451">
    <property type="entry name" value="Hexapep"/>
</dbReference>
<dbReference type="InterPro" id="IPR037157">
    <property type="entry name" value="Acetyltransf_C_sf"/>
</dbReference>
<dbReference type="GO" id="GO:0005737">
    <property type="term" value="C:cytoplasm"/>
    <property type="evidence" value="ECO:0007669"/>
    <property type="project" value="UniProtKB-SubCell"/>
</dbReference>
<keyword evidence="1 8" id="KW-0963">Cytoplasm</keyword>
<evidence type="ECO:0000256" key="5">
    <source>
        <dbReference type="ARBA" id="ARBA00022737"/>
    </source>
</evidence>
<dbReference type="AlphaFoldDB" id="A0A150HSF4"/>
<dbReference type="HAMAP" id="MF_00387">
    <property type="entry name" value="LpxA"/>
    <property type="match status" value="1"/>
</dbReference>
<evidence type="ECO:0000256" key="3">
    <source>
        <dbReference type="ARBA" id="ARBA00022556"/>
    </source>
</evidence>
<dbReference type="Gene3D" id="1.20.1180.10">
    <property type="entry name" value="Udp N-acetylglucosamine O-acyltransferase, C-terminal domain"/>
    <property type="match status" value="1"/>
</dbReference>
<organism evidence="10 11">
    <name type="scientific">Acinetobacter venetianus</name>
    <dbReference type="NCBI Taxonomy" id="52133"/>
    <lineage>
        <taxon>Bacteria</taxon>
        <taxon>Pseudomonadati</taxon>
        <taxon>Pseudomonadota</taxon>
        <taxon>Gammaproteobacteria</taxon>
        <taxon>Moraxellales</taxon>
        <taxon>Moraxellaceae</taxon>
        <taxon>Acinetobacter</taxon>
    </lineage>
</organism>
<dbReference type="EMBL" id="JRHX01000073">
    <property type="protein sequence ID" value="KXZ69563.1"/>
    <property type="molecule type" value="Genomic_DNA"/>
</dbReference>
<keyword evidence="5 8" id="KW-0677">Repeat</keyword>
<dbReference type="SUPFAM" id="SSF51161">
    <property type="entry name" value="Trimeric LpxA-like enzymes"/>
    <property type="match status" value="1"/>
</dbReference>
<dbReference type="GO" id="GO:0009245">
    <property type="term" value="P:lipid A biosynthetic process"/>
    <property type="evidence" value="ECO:0007669"/>
    <property type="project" value="UniProtKB-UniRule"/>
</dbReference>
<keyword evidence="3 8" id="KW-0441">Lipid A biosynthesis</keyword>
<evidence type="ECO:0000256" key="1">
    <source>
        <dbReference type="ARBA" id="ARBA00022490"/>
    </source>
</evidence>
<dbReference type="RefSeq" id="WP_061525141.1">
    <property type="nucleotide sequence ID" value="NZ_JRHX01000073.1"/>
</dbReference>
<dbReference type="CDD" id="cd03351">
    <property type="entry name" value="LbH_UDP-GlcNAc_AT"/>
    <property type="match status" value="1"/>
</dbReference>
<dbReference type="InterPro" id="IPR018357">
    <property type="entry name" value="Hexapep_transf_CS"/>
</dbReference>
<sequence length="262" mass="28529">MSSQNLVHPTAIIDASAEIASDVQIGPYCIIGPNVSIDAGTKLRSHVVVGGFTKIGKNNDIFQFSSIGEICQDLKYQGEETWLEIGDNNSIREHCTLHRGTVQDHGITKIGSHNLLMVNTHIAHDCNIGDYNIFANNVGVAGHVNVGDHVIVGGNAGIHQFCRIDSYSMIGGAALILKDVPAYVMASGNPARAFGMNIEGMRRKGWSRNTIQGLREAYKLIYKSGLTTEQAIEKIRNEILESTPEAQLFIDSLEKSTRGIVR</sequence>
<keyword evidence="2 8" id="KW-0444">Lipid biosynthesis</keyword>
<evidence type="ECO:0000256" key="7">
    <source>
        <dbReference type="ARBA" id="ARBA00023315"/>
    </source>
</evidence>
<dbReference type="InterPro" id="IPR029098">
    <property type="entry name" value="Acetyltransf_C"/>
</dbReference>
<dbReference type="Proteomes" id="UP000075544">
    <property type="component" value="Unassembled WGS sequence"/>
</dbReference>
<dbReference type="PATRIC" id="fig|52133.19.peg.2434"/>
<dbReference type="PIRSF" id="PIRSF000456">
    <property type="entry name" value="UDP-GlcNAc_acltr"/>
    <property type="match status" value="1"/>
</dbReference>
<dbReference type="InterPro" id="IPR011004">
    <property type="entry name" value="Trimer_LpxA-like_sf"/>
</dbReference>
<evidence type="ECO:0000256" key="8">
    <source>
        <dbReference type="HAMAP-Rule" id="MF_00387"/>
    </source>
</evidence>
<comment type="subcellular location">
    <subcellularLocation>
        <location evidence="8">Cytoplasm</location>
    </subcellularLocation>
</comment>
<reference evidence="10 11" key="1">
    <citation type="journal article" date="2016" name="Sci. Rep.">
        <title>Genomic and phenotypic characterization of the species Acinetobacter venetianus.</title>
        <authorList>
            <person name="Fondi M."/>
            <person name="Maida I."/>
            <person name="Perrin E."/>
            <person name="Orlandini V."/>
            <person name="La Torre L."/>
            <person name="Bosi E."/>
            <person name="Negroni A."/>
            <person name="Zanaroli G."/>
            <person name="Fava F."/>
            <person name="Decorosi F."/>
            <person name="Giovannetti L."/>
            <person name="Viti C."/>
            <person name="Vaneechoutte M."/>
            <person name="Dijkshoorn L."/>
            <person name="Fani R."/>
        </authorList>
    </citation>
    <scope>NUCLEOTIDE SEQUENCE [LARGE SCALE GENOMIC DNA]</scope>
    <source>
        <strain evidence="10 11">LUH13518</strain>
    </source>
</reference>
<dbReference type="PANTHER" id="PTHR43480">
    <property type="entry name" value="ACYL-[ACYL-CARRIER-PROTEIN]--UDP-N-ACETYLGLUCOSAMINE O-ACYLTRANSFERASE"/>
    <property type="match status" value="1"/>
</dbReference>
<dbReference type="Pfam" id="PF00132">
    <property type="entry name" value="Hexapep"/>
    <property type="match status" value="2"/>
</dbReference>
<comment type="similarity">
    <text evidence="8">Belongs to the transferase hexapeptide repeat family. LpxA subfamily.</text>
</comment>
<dbReference type="NCBIfam" id="NF003657">
    <property type="entry name" value="PRK05289.1"/>
    <property type="match status" value="1"/>
</dbReference>